<evidence type="ECO:0000313" key="2">
    <source>
        <dbReference type="Proteomes" id="UP001159363"/>
    </source>
</evidence>
<name>A0ABQ9IIJ8_9NEOP</name>
<organism evidence="1 2">
    <name type="scientific">Dryococelus australis</name>
    <dbReference type="NCBI Taxonomy" id="614101"/>
    <lineage>
        <taxon>Eukaryota</taxon>
        <taxon>Metazoa</taxon>
        <taxon>Ecdysozoa</taxon>
        <taxon>Arthropoda</taxon>
        <taxon>Hexapoda</taxon>
        <taxon>Insecta</taxon>
        <taxon>Pterygota</taxon>
        <taxon>Neoptera</taxon>
        <taxon>Polyneoptera</taxon>
        <taxon>Phasmatodea</taxon>
        <taxon>Verophasmatodea</taxon>
        <taxon>Anareolatae</taxon>
        <taxon>Phasmatidae</taxon>
        <taxon>Eurycanthinae</taxon>
        <taxon>Dryococelus</taxon>
    </lineage>
</organism>
<proteinExistence type="predicted"/>
<comment type="caution">
    <text evidence="1">The sequence shown here is derived from an EMBL/GenBank/DDBJ whole genome shotgun (WGS) entry which is preliminary data.</text>
</comment>
<accession>A0ABQ9IIJ8</accession>
<gene>
    <name evidence="1" type="ORF">PR048_000994</name>
</gene>
<protein>
    <submittedName>
        <fullName evidence="1">Uncharacterized protein</fullName>
    </submittedName>
</protein>
<keyword evidence="2" id="KW-1185">Reference proteome</keyword>
<dbReference type="PANTHER" id="PTHR46880:SF9">
    <property type="entry name" value="ZINC FINGER PROTEIN 862"/>
    <property type="match status" value="1"/>
</dbReference>
<sequence length="129" mass="14411">MNWIPGIHGLNVKQTRKCDICVLDAQDALNILNKPASIQEFFVKTSVGKAMSSVSGETKQRIGKLVYIAYVLAQEEIAFNKFLKLVELEKHHGVDIGETYATVPKCEEFTSCIATTLKNELINNLRLIT</sequence>
<reference evidence="1 2" key="1">
    <citation type="submission" date="2023-02" db="EMBL/GenBank/DDBJ databases">
        <title>LHISI_Scaffold_Assembly.</title>
        <authorList>
            <person name="Stuart O.P."/>
            <person name="Cleave R."/>
            <person name="Magrath M.J.L."/>
            <person name="Mikheyev A.S."/>
        </authorList>
    </citation>
    <scope>NUCLEOTIDE SEQUENCE [LARGE SCALE GENOMIC DNA]</scope>
    <source>
        <strain evidence="1">Daus_M_001</strain>
        <tissue evidence="1">Leg muscle</tissue>
    </source>
</reference>
<dbReference type="Proteomes" id="UP001159363">
    <property type="component" value="Chromosome 1"/>
</dbReference>
<dbReference type="EMBL" id="JARBHB010000001">
    <property type="protein sequence ID" value="KAJ8895658.1"/>
    <property type="molecule type" value="Genomic_DNA"/>
</dbReference>
<evidence type="ECO:0000313" key="1">
    <source>
        <dbReference type="EMBL" id="KAJ8895658.1"/>
    </source>
</evidence>
<dbReference type="PANTHER" id="PTHR46880">
    <property type="entry name" value="RAS-ASSOCIATING DOMAIN-CONTAINING PROTEIN"/>
    <property type="match status" value="1"/>
</dbReference>